<dbReference type="FunFam" id="1.50.10.10:FF:000009">
    <property type="entry name" value="mannosyl-oligosaccharide glucosidase"/>
    <property type="match status" value="1"/>
</dbReference>
<keyword evidence="8 16" id="KW-1133">Transmembrane helix</keyword>
<dbReference type="InterPro" id="IPR031631">
    <property type="entry name" value="Glyco_hydro_63N"/>
</dbReference>
<comment type="catalytic activity">
    <reaction evidence="13">
        <text>N(4)-(alpha-D-Glc-(1-&gt;2)-alpha-D-Glc-(1-&gt;3)-alpha-D-Glc-(1-&gt;3)-alpha-D-Man-(1-&gt;2)-alpha-D-Man-(1-&gt;2)-alpha-D-Man-(1-&gt;3)-[alpha-D-Man-(1-&gt;2)-alpha-D-Man-(1-&gt;3)-[alpha-D-Man-(1-&gt;2)-alpha-D-Man-(1-&gt;6)]-alpha-D-Man-(1-&gt;6)]-beta-D-Man-(1-&gt;4)-beta-D-GlcNAc-(1-&gt;4)-beta-D-GlcNAc)-L-asparaginyl-[protein] + H2O = N(4)-(alpha-D-Glc-(1-&gt;3)-alpha-D-Glc-(1-&gt;3)-alpha-D-Man-(1-&gt;2)-alpha-D-Man-(1-&gt;2)-alpha-D-Man-(1-&gt;3)-[alpha-D-Man-(1-&gt;2)-alpha-D-Man-(1-&gt;3)-[alpha-D-Man-(1-&gt;2)-alpha-D-Man-(1-&gt;6)]-alpha-D-Man-(1-&gt;6)]-beta-D-Man-(1-&gt;4)-beta-D-GlcNAc-(1-&gt;4)-beta-D-GlcNAc)-L-asparaginyl-[protein] + beta-D-glucose</text>
        <dbReference type="Rhea" id="RHEA:55988"/>
        <dbReference type="Rhea" id="RHEA-COMP:12806"/>
        <dbReference type="Rhea" id="RHEA-COMP:14355"/>
        <dbReference type="ChEBI" id="CHEBI:15377"/>
        <dbReference type="ChEBI" id="CHEBI:15903"/>
        <dbReference type="ChEBI" id="CHEBI:59082"/>
        <dbReference type="ChEBI" id="CHEBI:132537"/>
        <dbReference type="EC" id="3.2.1.106"/>
    </reaction>
    <physiologicalReaction direction="left-to-right" evidence="13">
        <dbReference type="Rhea" id="RHEA:55989"/>
    </physiologicalReaction>
</comment>
<sequence length="831" mass="95697">MGGKKSGQSVRRRQPQIGHHGKDELSKFAYDYTNDYADPKWPYHHGKMDKCAIVSLIVFPILIISGITYVWYNAQLKTRVITPMNVPKIISSEMTANNSEMFWGTYRSSLYFGLKTRSPHSPVAGLMWMSQMTDEIPPTIRHWCTQHDGLPMYGWFVHDGKTFGHQEIVDKYYSLTTDFVKKPGGDHGGDWSARVKVEPRKGAEAVVMSLFFYMALDGQGYLRPEVKNNKLVAIRGHSEELGDFRMVFPQSSRPAKMNYLVAVAPGLDKLKEVIMRGVRVFKWDKGRNLDYIGLVGNMVPRDTPSGPNFIVHQVTVSLPFQLVVMFESGSVPERPEPLLGELYHKVITDHLVEFDNKFEDKFQLKKKGYDSKQISFAKAALSNMLGSIGYFYGTSLVRSRYVTEEPLNYWQAPLYTAVPSRSFFPRGFLWDEGFHNLLLVKWDMRLSMDIIGHWLDLTNIDGWIPREQILGVEARAKVPDEFVIQHNENANPPTLFLPLQSIVKTLIKSDAPSDKEYLKNLYPRLKAWYDWFNTTQIGKEHSTYYWRGRDTNTKHELNPKTLTSGLDDYPRASHPSDMERHLDLRCWMALAAGVMADIGRSLNESWQEFAATRDLLTDNKLLDQLHWSEKKNRYSDYGLHTDHIKLERPKTKHTPGQPPLSQPQKKMRTVLKNPEYKFVDSHFGYVSLFPFLLKIVEPDSLKLGQILKDIQDPNLLWTKYGLRSLMKSSPLYNKANTEDDPPYWRGAIWININYLTLSALHHYSTVPGSYQDTAKQVYSELRENIVSNIYSQYMKTGYIWEQYDDNTGKGKGSHPFTGWSALVVAIMAEQY</sequence>
<gene>
    <name evidence="19" type="ORF">LSH36_833g00072</name>
</gene>
<comment type="caution">
    <text evidence="19">The sequence shown here is derived from an EMBL/GenBank/DDBJ whole genome shotgun (WGS) entry which is preliminary data.</text>
</comment>
<evidence type="ECO:0000259" key="18">
    <source>
        <dbReference type="Pfam" id="PF16923"/>
    </source>
</evidence>
<dbReference type="SUPFAM" id="SSF48208">
    <property type="entry name" value="Six-hairpin glycosidases"/>
    <property type="match status" value="1"/>
</dbReference>
<dbReference type="GO" id="GO:0009311">
    <property type="term" value="P:oligosaccharide metabolic process"/>
    <property type="evidence" value="ECO:0007669"/>
    <property type="project" value="UniProtKB-UniRule"/>
</dbReference>
<evidence type="ECO:0000256" key="5">
    <source>
        <dbReference type="ARBA" id="ARBA00022801"/>
    </source>
</evidence>
<evidence type="ECO:0000313" key="19">
    <source>
        <dbReference type="EMBL" id="KAK2143538.1"/>
    </source>
</evidence>
<dbReference type="Gene3D" id="2.70.98.110">
    <property type="entry name" value="Glycosyl hydrolase family 63, N-terminal domain"/>
    <property type="match status" value="1"/>
</dbReference>
<evidence type="ECO:0000256" key="12">
    <source>
        <dbReference type="ARBA" id="ARBA00038888"/>
    </source>
</evidence>
<dbReference type="Proteomes" id="UP001208570">
    <property type="component" value="Unassembled WGS sequence"/>
</dbReference>
<accession>A0AAD9IZN9</accession>
<organism evidence="19 20">
    <name type="scientific">Paralvinella palmiformis</name>
    <dbReference type="NCBI Taxonomy" id="53620"/>
    <lineage>
        <taxon>Eukaryota</taxon>
        <taxon>Metazoa</taxon>
        <taxon>Spiralia</taxon>
        <taxon>Lophotrochozoa</taxon>
        <taxon>Annelida</taxon>
        <taxon>Polychaeta</taxon>
        <taxon>Sedentaria</taxon>
        <taxon>Canalipalpata</taxon>
        <taxon>Terebellida</taxon>
        <taxon>Terebelliformia</taxon>
        <taxon>Alvinellidae</taxon>
        <taxon>Paralvinella</taxon>
    </lineage>
</organism>
<dbReference type="AlphaFoldDB" id="A0AAD9IZN9"/>
<evidence type="ECO:0000256" key="9">
    <source>
        <dbReference type="ARBA" id="ARBA00023136"/>
    </source>
</evidence>
<reference evidence="19" key="1">
    <citation type="journal article" date="2023" name="Mol. Biol. Evol.">
        <title>Third-Generation Sequencing Reveals the Adaptive Role of the Epigenome in Three Deep-Sea Polychaetes.</title>
        <authorList>
            <person name="Perez M."/>
            <person name="Aroh O."/>
            <person name="Sun Y."/>
            <person name="Lan Y."/>
            <person name="Juniper S.K."/>
            <person name="Young C.R."/>
            <person name="Angers B."/>
            <person name="Qian P.Y."/>
        </authorList>
    </citation>
    <scope>NUCLEOTIDE SEQUENCE</scope>
    <source>
        <strain evidence="19">P08H-3</strain>
    </source>
</reference>
<dbReference type="PANTHER" id="PTHR10412:SF11">
    <property type="entry name" value="MANNOSYL-OLIGOSACCHARIDE GLUCOSIDASE"/>
    <property type="match status" value="1"/>
</dbReference>
<comment type="pathway">
    <text evidence="2">Glycan metabolism; N-glycan degradation.</text>
</comment>
<comment type="function">
    <text evidence="14">In the context of N-glycan degradation, cleaves the distal alpha 1,2-linked glucose residue from the Glc(3)Man(9)GlcNAc(2) oligosaccharide precursor in a highly specific manner.</text>
</comment>
<protein>
    <recommendedName>
        <fullName evidence="15 16">Mannosyl-oligosaccharide glucosidase</fullName>
        <ecNumber evidence="12 16">3.2.1.106</ecNumber>
    </recommendedName>
</protein>
<dbReference type="InterPro" id="IPR004888">
    <property type="entry name" value="Glycoside_hydrolase_63"/>
</dbReference>
<dbReference type="Pfam" id="PF16923">
    <property type="entry name" value="Glyco_hydro_63N"/>
    <property type="match status" value="1"/>
</dbReference>
<keyword evidence="10" id="KW-0325">Glycoprotein</keyword>
<evidence type="ECO:0000256" key="15">
    <source>
        <dbReference type="ARBA" id="ARBA00073940"/>
    </source>
</evidence>
<proteinExistence type="inferred from homology"/>
<keyword evidence="7" id="KW-0735">Signal-anchor</keyword>
<feature type="domain" description="Glycosyl hydrolase family 63 C-terminal" evidence="17">
    <location>
        <begin position="341"/>
        <end position="829"/>
    </location>
</feature>
<evidence type="ECO:0000256" key="1">
    <source>
        <dbReference type="ARBA" id="ARBA00004648"/>
    </source>
</evidence>
<evidence type="ECO:0000256" key="8">
    <source>
        <dbReference type="ARBA" id="ARBA00022989"/>
    </source>
</evidence>
<keyword evidence="9 16" id="KW-0472">Membrane</keyword>
<keyword evidence="4 16" id="KW-0812">Transmembrane</keyword>
<keyword evidence="20" id="KW-1185">Reference proteome</keyword>
<comment type="similarity">
    <text evidence="3 16">Belongs to the glycosyl hydrolase 63 family.</text>
</comment>
<evidence type="ECO:0000256" key="13">
    <source>
        <dbReference type="ARBA" id="ARBA00052596"/>
    </source>
</evidence>
<dbReference type="GO" id="GO:0004573">
    <property type="term" value="F:Glc3Man9GlcNAc2 oligosaccharide glucosidase activity"/>
    <property type="evidence" value="ECO:0007669"/>
    <property type="project" value="UniProtKB-UniRule"/>
</dbReference>
<dbReference type="Pfam" id="PF03200">
    <property type="entry name" value="Glyco_hydro_63"/>
    <property type="match status" value="1"/>
</dbReference>
<evidence type="ECO:0000259" key="17">
    <source>
        <dbReference type="Pfam" id="PF03200"/>
    </source>
</evidence>
<feature type="domain" description="Glycosyl hydrolase family 63 N-terminal" evidence="18">
    <location>
        <begin position="101"/>
        <end position="252"/>
    </location>
</feature>
<dbReference type="InterPro" id="IPR031335">
    <property type="entry name" value="Glyco_hydro_63_C"/>
</dbReference>
<dbReference type="EC" id="3.2.1.106" evidence="12 16"/>
<dbReference type="GO" id="GO:0006487">
    <property type="term" value="P:protein N-linked glycosylation"/>
    <property type="evidence" value="ECO:0007669"/>
    <property type="project" value="UniProtKB-UniRule"/>
</dbReference>
<evidence type="ECO:0000256" key="7">
    <source>
        <dbReference type="ARBA" id="ARBA00022968"/>
    </source>
</evidence>
<evidence type="ECO:0000256" key="11">
    <source>
        <dbReference type="ARBA" id="ARBA00023295"/>
    </source>
</evidence>
<keyword evidence="6 16" id="KW-0256">Endoplasmic reticulum</keyword>
<keyword evidence="11 16" id="KW-0326">Glycosidase</keyword>
<evidence type="ECO:0000256" key="10">
    <source>
        <dbReference type="ARBA" id="ARBA00023180"/>
    </source>
</evidence>
<evidence type="ECO:0000256" key="4">
    <source>
        <dbReference type="ARBA" id="ARBA00022692"/>
    </source>
</evidence>
<evidence type="ECO:0000256" key="14">
    <source>
        <dbReference type="ARBA" id="ARBA00054325"/>
    </source>
</evidence>
<comment type="function">
    <text evidence="16">Cleaves the distal alpha 1,2-linked glucose residue from the Glc(3)Man(9)GlcNAc(2) oligosaccharide precursor.</text>
</comment>
<evidence type="ECO:0000313" key="20">
    <source>
        <dbReference type="Proteomes" id="UP001208570"/>
    </source>
</evidence>
<keyword evidence="5 16" id="KW-0378">Hydrolase</keyword>
<evidence type="ECO:0000256" key="3">
    <source>
        <dbReference type="ARBA" id="ARBA00010833"/>
    </source>
</evidence>
<evidence type="ECO:0000256" key="2">
    <source>
        <dbReference type="ARBA" id="ARBA00004740"/>
    </source>
</evidence>
<dbReference type="InterPro" id="IPR008928">
    <property type="entry name" value="6-hairpin_glycosidase_sf"/>
</dbReference>
<evidence type="ECO:0000256" key="6">
    <source>
        <dbReference type="ARBA" id="ARBA00022824"/>
    </source>
</evidence>
<dbReference type="InterPro" id="IPR038518">
    <property type="entry name" value="Glyco_hydro_63N_sf"/>
</dbReference>
<dbReference type="GO" id="GO:0005789">
    <property type="term" value="C:endoplasmic reticulum membrane"/>
    <property type="evidence" value="ECO:0007669"/>
    <property type="project" value="UniProtKB-SubCell"/>
</dbReference>
<evidence type="ECO:0000256" key="16">
    <source>
        <dbReference type="RuleBase" id="RU368089"/>
    </source>
</evidence>
<dbReference type="InterPro" id="IPR012341">
    <property type="entry name" value="6hp_glycosidase-like_sf"/>
</dbReference>
<dbReference type="Gene3D" id="1.50.10.10">
    <property type="match status" value="1"/>
</dbReference>
<dbReference type="PANTHER" id="PTHR10412">
    <property type="entry name" value="MANNOSYL-OLIGOSACCHARIDE GLUCOSIDASE"/>
    <property type="match status" value="1"/>
</dbReference>
<name>A0AAD9IZN9_9ANNE</name>
<feature type="transmembrane region" description="Helical" evidence="16">
    <location>
        <begin position="51"/>
        <end position="72"/>
    </location>
</feature>
<dbReference type="EMBL" id="JAODUP010000833">
    <property type="protein sequence ID" value="KAK2143538.1"/>
    <property type="molecule type" value="Genomic_DNA"/>
</dbReference>
<dbReference type="FunFam" id="2.70.98.110:FF:000001">
    <property type="entry name" value="Mannosyl-oligosaccharide glucosidase"/>
    <property type="match status" value="1"/>
</dbReference>
<comment type="subcellular location">
    <subcellularLocation>
        <location evidence="1 16">Endoplasmic reticulum membrane</location>
        <topology evidence="1 16">Single-pass type II membrane protein</topology>
    </subcellularLocation>
</comment>